<name>A0A2Z6AUI0_9BACT</name>
<dbReference type="Gene3D" id="3.30.70.20">
    <property type="match status" value="1"/>
</dbReference>
<dbReference type="Pfam" id="PF13237">
    <property type="entry name" value="Fer4_10"/>
    <property type="match status" value="1"/>
</dbReference>
<comment type="subcellular location">
    <subcellularLocation>
        <location evidence="1">Cell membrane</location>
    </subcellularLocation>
</comment>
<dbReference type="AlphaFoldDB" id="A0A2Z6AUI0"/>
<dbReference type="RefSeq" id="WP_232034831.1">
    <property type="nucleotide sequence ID" value="NZ_AP017378.1"/>
</dbReference>
<keyword evidence="7" id="KW-1133">Transmembrane helix</keyword>
<evidence type="ECO:0000313" key="9">
    <source>
        <dbReference type="EMBL" id="BBD06846.1"/>
    </source>
</evidence>
<gene>
    <name evidence="9" type="ORF">DFE_0120</name>
</gene>
<evidence type="ECO:0000256" key="2">
    <source>
        <dbReference type="ARBA" id="ARBA00022475"/>
    </source>
</evidence>
<dbReference type="Pfam" id="PF12801">
    <property type="entry name" value="Fer4_5"/>
    <property type="match status" value="2"/>
</dbReference>
<evidence type="ECO:0000256" key="5">
    <source>
        <dbReference type="ARBA" id="ARBA00023014"/>
    </source>
</evidence>
<dbReference type="PANTHER" id="PTHR30224:SF4">
    <property type="entry name" value="ELECTRON TRANSPORT PROTEIN YCCM-RELATED"/>
    <property type="match status" value="1"/>
</dbReference>
<protein>
    <submittedName>
        <fullName evidence="9">4Fe-4S ferredoxin iron-sulfur binding domain protein</fullName>
    </submittedName>
</protein>
<feature type="domain" description="4Fe-4S ferredoxin-type" evidence="8">
    <location>
        <begin position="216"/>
        <end position="245"/>
    </location>
</feature>
<keyword evidence="7" id="KW-0812">Transmembrane</keyword>
<dbReference type="PROSITE" id="PS00198">
    <property type="entry name" value="4FE4S_FER_1"/>
    <property type="match status" value="2"/>
</dbReference>
<dbReference type="InterPro" id="IPR017900">
    <property type="entry name" value="4Fe4S_Fe_S_CS"/>
</dbReference>
<sequence>MTPQRLRLLIQSAFCLFCLWAGVRFYQFILWTGGKAEAFTPRPPSVEGFLPISAFMALKQFLLTGLWDRVHPAGLTLLLVAMGTALALRKGFCATICPVGFIHNLLERAGRTLGTVHAPGPKLGKALSVPKYLVLGFFIWTTWVQMDARAINQFLSSTYNLTADARMLDFFLAPSTISITVLVVLGLLAMVVPSFWCRALCPYGALLGLASLFSPLAVHRKQDQCIDCGKCNRACPTGINVMSKQRVGTPECIGCMQCVGACPVQGCLEPRMAGRWRISPLLVLTGAAVLLLIAWAWAAATGHWDNGIPAIMQKRIYMMMG</sequence>
<evidence type="ECO:0000259" key="8">
    <source>
        <dbReference type="PROSITE" id="PS51379"/>
    </source>
</evidence>
<reference evidence="9 10" key="1">
    <citation type="journal article" date="2018" name="Sci. Adv.">
        <title>Multi-heme cytochromes provide a pathway for survival in energy-limited environments.</title>
        <authorList>
            <person name="Deng X."/>
            <person name="Dohmae N."/>
            <person name="Nealson K.H."/>
            <person name="Hashimoto K."/>
            <person name="Okamoto A."/>
        </authorList>
    </citation>
    <scope>NUCLEOTIDE SEQUENCE [LARGE SCALE GENOMIC DNA]</scope>
    <source>
        <strain evidence="9 10">IS5</strain>
    </source>
</reference>
<dbReference type="InterPro" id="IPR017896">
    <property type="entry name" value="4Fe4S_Fe-S-bd"/>
</dbReference>
<accession>A0A2Z6AUI0</accession>
<dbReference type="PANTHER" id="PTHR30224">
    <property type="entry name" value="ELECTRON TRANSPORT PROTEIN"/>
    <property type="match status" value="1"/>
</dbReference>
<dbReference type="KEGG" id="dfl:DFE_0120"/>
<dbReference type="PROSITE" id="PS51379">
    <property type="entry name" value="4FE4S_FER_2"/>
    <property type="match status" value="2"/>
</dbReference>
<feature type="transmembrane region" description="Helical" evidence="7">
    <location>
        <begin position="171"/>
        <end position="192"/>
    </location>
</feature>
<organism evidence="9 10">
    <name type="scientific">Desulfovibrio ferrophilus</name>
    <dbReference type="NCBI Taxonomy" id="241368"/>
    <lineage>
        <taxon>Bacteria</taxon>
        <taxon>Pseudomonadati</taxon>
        <taxon>Thermodesulfobacteriota</taxon>
        <taxon>Desulfovibrionia</taxon>
        <taxon>Desulfovibrionales</taxon>
        <taxon>Desulfovibrionaceae</taxon>
        <taxon>Desulfovibrio</taxon>
    </lineage>
</organism>
<evidence type="ECO:0000256" key="7">
    <source>
        <dbReference type="SAM" id="Phobius"/>
    </source>
</evidence>
<evidence type="ECO:0000256" key="3">
    <source>
        <dbReference type="ARBA" id="ARBA00022723"/>
    </source>
</evidence>
<keyword evidence="10" id="KW-1185">Reference proteome</keyword>
<dbReference type="InterPro" id="IPR052378">
    <property type="entry name" value="NosR_regulator"/>
</dbReference>
<keyword evidence="2" id="KW-1003">Cell membrane</keyword>
<dbReference type="Proteomes" id="UP000269883">
    <property type="component" value="Chromosome"/>
</dbReference>
<dbReference type="GO" id="GO:0051536">
    <property type="term" value="F:iron-sulfur cluster binding"/>
    <property type="evidence" value="ECO:0007669"/>
    <property type="project" value="UniProtKB-KW"/>
</dbReference>
<evidence type="ECO:0000256" key="6">
    <source>
        <dbReference type="ARBA" id="ARBA00023136"/>
    </source>
</evidence>
<dbReference type="GO" id="GO:0046872">
    <property type="term" value="F:metal ion binding"/>
    <property type="evidence" value="ECO:0007669"/>
    <property type="project" value="UniProtKB-KW"/>
</dbReference>
<dbReference type="GO" id="GO:0005886">
    <property type="term" value="C:plasma membrane"/>
    <property type="evidence" value="ECO:0007669"/>
    <property type="project" value="UniProtKB-SubCell"/>
</dbReference>
<evidence type="ECO:0000256" key="1">
    <source>
        <dbReference type="ARBA" id="ARBA00004236"/>
    </source>
</evidence>
<keyword evidence="3" id="KW-0479">Metal-binding</keyword>
<feature type="transmembrane region" description="Helical" evidence="7">
    <location>
        <begin position="281"/>
        <end position="300"/>
    </location>
</feature>
<keyword evidence="5" id="KW-0411">Iron-sulfur</keyword>
<evidence type="ECO:0000256" key="4">
    <source>
        <dbReference type="ARBA" id="ARBA00023004"/>
    </source>
</evidence>
<feature type="domain" description="4Fe-4S ferredoxin-type" evidence="8">
    <location>
        <begin position="251"/>
        <end position="273"/>
    </location>
</feature>
<keyword evidence="4" id="KW-0408">Iron</keyword>
<dbReference type="EMBL" id="AP017378">
    <property type="protein sequence ID" value="BBD06846.1"/>
    <property type="molecule type" value="Genomic_DNA"/>
</dbReference>
<dbReference type="SUPFAM" id="SSF54862">
    <property type="entry name" value="4Fe-4S ferredoxins"/>
    <property type="match status" value="1"/>
</dbReference>
<evidence type="ECO:0000313" key="10">
    <source>
        <dbReference type="Proteomes" id="UP000269883"/>
    </source>
</evidence>
<keyword evidence="6 7" id="KW-0472">Membrane</keyword>
<proteinExistence type="predicted"/>